<sequence>MSFAIFRQAGGEDLKKLAEEHLQHDLNQEDRDTLKSATTKLSSYTTIGSLIGLGLTTALALRVRQNRVRMFEVFKASRRPTHVKFADGVEEALPDITPFVKPSRAGDIATYGFFGIAGLFLGGDLGLLLGQSAARKTIVQNPETKTRIERAFRLFKADILRKELQELEDGRGGLGW</sequence>
<proteinExistence type="predicted"/>
<name>A0A9P6VR92_9HELO</name>
<evidence type="ECO:0000313" key="2">
    <source>
        <dbReference type="EMBL" id="KAG0652132.1"/>
    </source>
</evidence>
<evidence type="ECO:0000313" key="3">
    <source>
        <dbReference type="Proteomes" id="UP000785200"/>
    </source>
</evidence>
<keyword evidence="1" id="KW-0812">Transmembrane</keyword>
<keyword evidence="3" id="KW-1185">Reference proteome</keyword>
<reference evidence="2" key="1">
    <citation type="submission" date="2019-07" db="EMBL/GenBank/DDBJ databases">
        <title>Hyphodiscus hymeniophilus genome sequencing and assembly.</title>
        <authorList>
            <person name="Kramer G."/>
            <person name="Nodwell J."/>
        </authorList>
    </citation>
    <scope>NUCLEOTIDE SEQUENCE</scope>
    <source>
        <strain evidence="2">ATCC 34498</strain>
    </source>
</reference>
<accession>A0A9P6VR92</accession>
<comment type="caution">
    <text evidence="2">The sequence shown here is derived from an EMBL/GenBank/DDBJ whole genome shotgun (WGS) entry which is preliminary data.</text>
</comment>
<keyword evidence="1" id="KW-1133">Transmembrane helix</keyword>
<keyword evidence="1" id="KW-0472">Membrane</keyword>
<evidence type="ECO:0000256" key="1">
    <source>
        <dbReference type="SAM" id="Phobius"/>
    </source>
</evidence>
<feature type="transmembrane region" description="Helical" evidence="1">
    <location>
        <begin position="41"/>
        <end position="61"/>
    </location>
</feature>
<protein>
    <submittedName>
        <fullName evidence="2">Uncharacterized protein</fullName>
    </submittedName>
</protein>
<dbReference type="Proteomes" id="UP000785200">
    <property type="component" value="Unassembled WGS sequence"/>
</dbReference>
<gene>
    <name evidence="2" type="ORF">D0Z07_0777</name>
</gene>
<dbReference type="AlphaFoldDB" id="A0A9P6VR92"/>
<dbReference type="OrthoDB" id="3365267at2759"/>
<organism evidence="2 3">
    <name type="scientific">Hyphodiscus hymeniophilus</name>
    <dbReference type="NCBI Taxonomy" id="353542"/>
    <lineage>
        <taxon>Eukaryota</taxon>
        <taxon>Fungi</taxon>
        <taxon>Dikarya</taxon>
        <taxon>Ascomycota</taxon>
        <taxon>Pezizomycotina</taxon>
        <taxon>Leotiomycetes</taxon>
        <taxon>Helotiales</taxon>
        <taxon>Hyphodiscaceae</taxon>
        <taxon>Hyphodiscus</taxon>
    </lineage>
</organism>
<dbReference type="EMBL" id="VNKQ01000003">
    <property type="protein sequence ID" value="KAG0652132.1"/>
    <property type="molecule type" value="Genomic_DNA"/>
</dbReference>